<dbReference type="Proteomes" id="UP001152797">
    <property type="component" value="Unassembled WGS sequence"/>
</dbReference>
<dbReference type="Gene3D" id="1.25.40.10">
    <property type="entry name" value="Tetratricopeptide repeat domain"/>
    <property type="match status" value="1"/>
</dbReference>
<dbReference type="AlphaFoldDB" id="A0A9P1CTN0"/>
<keyword evidence="3" id="KW-1185">Reference proteome</keyword>
<dbReference type="InterPro" id="IPR011990">
    <property type="entry name" value="TPR-like_helical_dom_sf"/>
</dbReference>
<feature type="non-terminal residue" evidence="1">
    <location>
        <position position="1"/>
    </location>
</feature>
<evidence type="ECO:0000313" key="1">
    <source>
        <dbReference type="EMBL" id="CAI3996116.1"/>
    </source>
</evidence>
<comment type="caution">
    <text evidence="1">The sequence shown here is derived from an EMBL/GenBank/DDBJ whole genome shotgun (WGS) entry which is preliminary data.</text>
</comment>
<protein>
    <submittedName>
        <fullName evidence="1">Uncharacterized protein</fullName>
    </submittedName>
</protein>
<accession>A0A9P1CTN0</accession>
<dbReference type="OrthoDB" id="629492at2759"/>
<gene>
    <name evidence="1" type="ORF">C1SCF055_LOCUS22617</name>
</gene>
<dbReference type="EMBL" id="CAMXCT030002158">
    <property type="protein sequence ID" value="CAL4783428.1"/>
    <property type="molecule type" value="Genomic_DNA"/>
</dbReference>
<sequence length="61" mass="6726">ADSVELLSFDAEPLERRSALKLKEEGNSLVRCKKFQEAIQCYEGQISVVQVATSGVQILSI</sequence>
<proteinExistence type="predicted"/>
<name>A0A9P1CTN0_9DINO</name>
<dbReference type="EMBL" id="CAMXCT010002158">
    <property type="protein sequence ID" value="CAI3996116.1"/>
    <property type="molecule type" value="Genomic_DNA"/>
</dbReference>
<organism evidence="1">
    <name type="scientific">Cladocopium goreaui</name>
    <dbReference type="NCBI Taxonomy" id="2562237"/>
    <lineage>
        <taxon>Eukaryota</taxon>
        <taxon>Sar</taxon>
        <taxon>Alveolata</taxon>
        <taxon>Dinophyceae</taxon>
        <taxon>Suessiales</taxon>
        <taxon>Symbiodiniaceae</taxon>
        <taxon>Cladocopium</taxon>
    </lineage>
</organism>
<evidence type="ECO:0000313" key="3">
    <source>
        <dbReference type="Proteomes" id="UP001152797"/>
    </source>
</evidence>
<evidence type="ECO:0000313" key="2">
    <source>
        <dbReference type="EMBL" id="CAL1149491.1"/>
    </source>
</evidence>
<dbReference type="EMBL" id="CAMXCT020002158">
    <property type="protein sequence ID" value="CAL1149491.1"/>
    <property type="molecule type" value="Genomic_DNA"/>
</dbReference>
<reference evidence="1" key="1">
    <citation type="submission" date="2022-10" db="EMBL/GenBank/DDBJ databases">
        <authorList>
            <person name="Chen Y."/>
            <person name="Dougan E. K."/>
            <person name="Chan C."/>
            <person name="Rhodes N."/>
            <person name="Thang M."/>
        </authorList>
    </citation>
    <scope>NUCLEOTIDE SEQUENCE</scope>
</reference>
<reference evidence="2" key="2">
    <citation type="submission" date="2024-04" db="EMBL/GenBank/DDBJ databases">
        <authorList>
            <person name="Chen Y."/>
            <person name="Shah S."/>
            <person name="Dougan E. K."/>
            <person name="Thang M."/>
            <person name="Chan C."/>
        </authorList>
    </citation>
    <scope>NUCLEOTIDE SEQUENCE [LARGE SCALE GENOMIC DNA]</scope>
</reference>